<keyword evidence="3" id="KW-1185">Reference proteome</keyword>
<evidence type="ECO:0000313" key="3">
    <source>
        <dbReference type="Proteomes" id="UP001631993"/>
    </source>
</evidence>
<dbReference type="Gene3D" id="2.40.10.10">
    <property type="entry name" value="Trypsin-like serine proteases"/>
    <property type="match status" value="2"/>
</dbReference>
<evidence type="ECO:0000256" key="1">
    <source>
        <dbReference type="SAM" id="MobiDB-lite"/>
    </source>
</evidence>
<accession>A0ABW9IVV7</accession>
<evidence type="ECO:0000313" key="2">
    <source>
        <dbReference type="EMBL" id="MFM9652585.1"/>
    </source>
</evidence>
<keyword evidence="2" id="KW-0378">Hydrolase</keyword>
<feature type="region of interest" description="Disordered" evidence="1">
    <location>
        <begin position="1"/>
        <end position="65"/>
    </location>
</feature>
<protein>
    <submittedName>
        <fullName evidence="2">Trypsin-like serine peptidase</fullName>
        <ecNumber evidence="2">3.4.21.-</ecNumber>
    </submittedName>
</protein>
<organism evidence="2 3">
    <name type="scientific">Streptomyces galilaeus</name>
    <dbReference type="NCBI Taxonomy" id="33899"/>
    <lineage>
        <taxon>Bacteria</taxon>
        <taxon>Bacillati</taxon>
        <taxon>Actinomycetota</taxon>
        <taxon>Actinomycetes</taxon>
        <taxon>Kitasatosporales</taxon>
        <taxon>Streptomycetaceae</taxon>
        <taxon>Streptomyces</taxon>
    </lineage>
</organism>
<dbReference type="EC" id="3.4.21.-" evidence="2"/>
<comment type="caution">
    <text evidence="2">The sequence shown here is derived from an EMBL/GenBank/DDBJ whole genome shotgun (WGS) entry which is preliminary data.</text>
</comment>
<feature type="compositionally biased region" description="Gly residues" evidence="1">
    <location>
        <begin position="51"/>
        <end position="62"/>
    </location>
</feature>
<dbReference type="PROSITE" id="PS00134">
    <property type="entry name" value="TRYPSIN_HIS"/>
    <property type="match status" value="1"/>
</dbReference>
<sequence>MTEPTDVPLPPGQELKATPEEIAEAKAAEAYWTPERIADAVPVETGKGETGDGGEGGAGGAPSLGETLHAASAFDNRGVATAGVFLLTEDDDPQPDPGSRDQFCSASSVASPTKSLIITAAHCLNDNDRFKSLAFAPGWKPDPARPGRGIAPYGIFPIKKGKVWIDGRYLAQGPAKADDLDFAILRAGPNSKGEFLENATGMGNELTPLHSSQLAQRGVTLIGFPGGSKAPLVCPSTTTRGFDDRFLEIACDGFAPGVSGGPFLRNFDGKRGAIIGVIGGYKTGGTRDDVSYSSQFDADVVRLYNQAVNDYAPDTPKGADGMGDAKLWRHAMAATSGTFHAESQKYGDSDLIVKWSDGEVTLYPGDQNQGFYTGCKAGQPCEVQLAKPNDLWGKYADLVTAGDYTGSNAYDLLVKWSDGEVTIYKDIDQNSKLPTSSDQHPANEIKVAQAGSVWKHAKGIATGKYGGNKWPDDLIVRWVDGEVTKYTNVDGTGFHAETQLLAKNSLWANDANLITGGDFDGDTSDTNPNFDLFVKWSNGELAIYQDIGTRGLGSKSTVLAANSTWAHARVVAAGEFGANNWEDDLFVRWSDGEVSMYGNTQADSLGREYQLVPPPTGFGAPGAAQSDDPCARVCGPELYRRSTR</sequence>
<feature type="compositionally biased region" description="Basic and acidic residues" evidence="1">
    <location>
        <begin position="17"/>
        <end position="27"/>
    </location>
</feature>
<gene>
    <name evidence="2" type="ORF">ACKI1S_41530</name>
</gene>
<dbReference type="InterPro" id="IPR018114">
    <property type="entry name" value="TRYPSIN_HIS"/>
</dbReference>
<dbReference type="Proteomes" id="UP001631993">
    <property type="component" value="Unassembled WGS sequence"/>
</dbReference>
<dbReference type="SUPFAM" id="SSF50494">
    <property type="entry name" value="Trypsin-like serine proteases"/>
    <property type="match status" value="1"/>
</dbReference>
<dbReference type="Pfam" id="PF13365">
    <property type="entry name" value="Trypsin_2"/>
    <property type="match status" value="1"/>
</dbReference>
<dbReference type="EMBL" id="JBJVNE010000030">
    <property type="protein sequence ID" value="MFM9652585.1"/>
    <property type="molecule type" value="Genomic_DNA"/>
</dbReference>
<dbReference type="InterPro" id="IPR009003">
    <property type="entry name" value="Peptidase_S1_PA"/>
</dbReference>
<name>A0ABW9IVV7_STRGJ</name>
<reference evidence="2 3" key="1">
    <citation type="submission" date="2024-12" db="EMBL/GenBank/DDBJ databases">
        <title>Forecasting of Potato common scab and diversities of Pathogenic streptomyces spp. in china.</title>
        <authorList>
            <person name="Handique U."/>
            <person name="Wu J."/>
        </authorList>
    </citation>
    <scope>NUCLEOTIDE SEQUENCE [LARGE SCALE GENOMIC DNA]</scope>
    <source>
        <strain evidence="2 3">ZRIMU1585</strain>
    </source>
</reference>
<dbReference type="RefSeq" id="WP_369276582.1">
    <property type="nucleotide sequence ID" value="NZ_JBJVMW010000030.1"/>
</dbReference>
<dbReference type="InterPro" id="IPR043504">
    <property type="entry name" value="Peptidase_S1_PA_chymotrypsin"/>
</dbReference>
<dbReference type="GO" id="GO:0016787">
    <property type="term" value="F:hydrolase activity"/>
    <property type="evidence" value="ECO:0007669"/>
    <property type="project" value="UniProtKB-KW"/>
</dbReference>
<proteinExistence type="predicted"/>